<feature type="compositionally biased region" description="Basic and acidic residues" evidence="1">
    <location>
        <begin position="535"/>
        <end position="545"/>
    </location>
</feature>
<feature type="region of interest" description="Disordered" evidence="1">
    <location>
        <begin position="107"/>
        <end position="131"/>
    </location>
</feature>
<dbReference type="PANTHER" id="PTHR35391:SF5">
    <property type="entry name" value="DUF6590 DOMAIN-CONTAINING PROTEIN"/>
    <property type="match status" value="1"/>
</dbReference>
<feature type="region of interest" description="Disordered" evidence="1">
    <location>
        <begin position="217"/>
        <end position="271"/>
    </location>
</feature>
<feature type="compositionally biased region" description="Polar residues" evidence="1">
    <location>
        <begin position="428"/>
        <end position="450"/>
    </location>
</feature>
<dbReference type="Proteomes" id="UP000813444">
    <property type="component" value="Unassembled WGS sequence"/>
</dbReference>
<feature type="region of interest" description="Disordered" evidence="1">
    <location>
        <begin position="428"/>
        <end position="452"/>
    </location>
</feature>
<name>A0A8K0SI69_9HYPO</name>
<evidence type="ECO:0000313" key="2">
    <source>
        <dbReference type="EMBL" id="KAH7308886.1"/>
    </source>
</evidence>
<evidence type="ECO:0000313" key="3">
    <source>
        <dbReference type="Proteomes" id="UP000813444"/>
    </source>
</evidence>
<accession>A0A8K0SI69</accession>
<dbReference type="EMBL" id="JAGPNK010000014">
    <property type="protein sequence ID" value="KAH7308886.1"/>
    <property type="molecule type" value="Genomic_DNA"/>
</dbReference>
<dbReference type="OrthoDB" id="195446at2759"/>
<feature type="non-terminal residue" evidence="2">
    <location>
        <position position="840"/>
    </location>
</feature>
<sequence length="840" mass="93930">MASLDATREPEGVDLKVEVPGGDISTLASTCASNFYNTLQLLGEEKDEKYEGIFRKFEKRFLDWAAYLGVFAEGNGSLDYRLKSHPQYRDLVLLVLDMLNVSLVQTTTEPSESSADESSDEEVDRRKTETESIRKSINELDRLAIHIRQSSISSLDVRVKAFGARKLSDISFYEARATFAMNSLYPEASDSLRRHLSKSMAQRYTRLLYWQSHDKKLRADRRRDKRRDDPILPPREPSPLPPKVSSIPWQPVRDEDPAPPKPGESRVNAGTSFLSGTRASELGSQFTIPSAEAKMPSRKRAGASSVLETKAKFPSPPKFEDGEEQKPCPLCRKIFLKDDFTDTKCWRSHVNDDLIPFVCVSSTCMGSPTFTGRTAWKEHIGQYHDGMWLQRPKVDSQKSSGTVRATDTCPLCCLPIAEITKLKASIPQASELETSPSKARTPSGNKSASKTVRFDVSEPETLITADTEPSNRAESAMMLNHIADHLQFLALLTPRLSTEKLGEGGTHAFSSDQELSSYQGSGKRSTLDDDFASAEGDKSHDADMDAHLDEAPEPEASIYQAGQEGEEIKLGEETDWSMVATMNPPNEGDDKIEHMRKVRAECDNLLDAALESSVEGRHYRRLFLETAAASCESITTEMLVAVESEVGVGALIDLFAREIPRDALHGFFEKAFISVDPEKDSMLVNYCTEQVWDFRPYQDPHASAEERSASRRVLFGLLAMLDQPLDILRAIKDEISDLSIPLTTTTLTQLFPTWSGTQVSSFMRFQRDLHDRILENPNLQSMVANAGDQIPLRWEEEARITEARTDEPYRYQLIQNDNAVRMLTLSAGLPDDPLSGFLTE</sequence>
<keyword evidence="3" id="KW-1185">Reference proteome</keyword>
<reference evidence="2" key="1">
    <citation type="journal article" date="2021" name="Nat. Commun.">
        <title>Genetic determinants of endophytism in the Arabidopsis root mycobiome.</title>
        <authorList>
            <person name="Mesny F."/>
            <person name="Miyauchi S."/>
            <person name="Thiergart T."/>
            <person name="Pickel B."/>
            <person name="Atanasova L."/>
            <person name="Karlsson M."/>
            <person name="Huettel B."/>
            <person name="Barry K.W."/>
            <person name="Haridas S."/>
            <person name="Chen C."/>
            <person name="Bauer D."/>
            <person name="Andreopoulos W."/>
            <person name="Pangilinan J."/>
            <person name="LaButti K."/>
            <person name="Riley R."/>
            <person name="Lipzen A."/>
            <person name="Clum A."/>
            <person name="Drula E."/>
            <person name="Henrissat B."/>
            <person name="Kohler A."/>
            <person name="Grigoriev I.V."/>
            <person name="Martin F.M."/>
            <person name="Hacquard S."/>
        </authorList>
    </citation>
    <scope>NUCLEOTIDE SEQUENCE</scope>
    <source>
        <strain evidence="2">MPI-CAGE-CH-0235</strain>
    </source>
</reference>
<feature type="compositionally biased region" description="Polar residues" evidence="1">
    <location>
        <begin position="508"/>
        <end position="524"/>
    </location>
</feature>
<feature type="compositionally biased region" description="Pro residues" evidence="1">
    <location>
        <begin position="231"/>
        <end position="242"/>
    </location>
</feature>
<feature type="region of interest" description="Disordered" evidence="1">
    <location>
        <begin position="285"/>
        <end position="322"/>
    </location>
</feature>
<gene>
    <name evidence="2" type="ORF">B0I35DRAFT_463803</name>
</gene>
<protein>
    <submittedName>
        <fullName evidence="2">Uncharacterized protein</fullName>
    </submittedName>
</protein>
<proteinExistence type="predicted"/>
<dbReference type="AlphaFoldDB" id="A0A8K0SI69"/>
<organism evidence="2 3">
    <name type="scientific">Stachybotrys elegans</name>
    <dbReference type="NCBI Taxonomy" id="80388"/>
    <lineage>
        <taxon>Eukaryota</taxon>
        <taxon>Fungi</taxon>
        <taxon>Dikarya</taxon>
        <taxon>Ascomycota</taxon>
        <taxon>Pezizomycotina</taxon>
        <taxon>Sordariomycetes</taxon>
        <taxon>Hypocreomycetidae</taxon>
        <taxon>Hypocreales</taxon>
        <taxon>Stachybotryaceae</taxon>
        <taxon>Stachybotrys</taxon>
    </lineage>
</organism>
<evidence type="ECO:0000256" key="1">
    <source>
        <dbReference type="SAM" id="MobiDB-lite"/>
    </source>
</evidence>
<comment type="caution">
    <text evidence="2">The sequence shown here is derived from an EMBL/GenBank/DDBJ whole genome shotgun (WGS) entry which is preliminary data.</text>
</comment>
<feature type="region of interest" description="Disordered" evidence="1">
    <location>
        <begin position="503"/>
        <end position="545"/>
    </location>
</feature>
<dbReference type="PANTHER" id="PTHR35391">
    <property type="entry name" value="C2H2-TYPE DOMAIN-CONTAINING PROTEIN-RELATED"/>
    <property type="match status" value="1"/>
</dbReference>